<dbReference type="AlphaFoldDB" id="W4LTQ7"/>
<dbReference type="HOGENOM" id="CLU_1064306_0_0_7"/>
<evidence type="ECO:0000313" key="2">
    <source>
        <dbReference type="Proteomes" id="UP000019141"/>
    </source>
</evidence>
<accession>W4LTQ7</accession>
<comment type="caution">
    <text evidence="1">The sequence shown here is derived from an EMBL/GenBank/DDBJ whole genome shotgun (WGS) entry which is preliminary data.</text>
</comment>
<evidence type="ECO:0008006" key="3">
    <source>
        <dbReference type="Google" id="ProtNLM"/>
    </source>
</evidence>
<dbReference type="SUPFAM" id="SSF52540">
    <property type="entry name" value="P-loop containing nucleoside triphosphate hydrolases"/>
    <property type="match status" value="1"/>
</dbReference>
<organism evidence="1 2">
    <name type="scientific">Entotheonella factor</name>
    <dbReference type="NCBI Taxonomy" id="1429438"/>
    <lineage>
        <taxon>Bacteria</taxon>
        <taxon>Pseudomonadati</taxon>
        <taxon>Nitrospinota/Tectimicrobiota group</taxon>
        <taxon>Candidatus Tectimicrobiota</taxon>
        <taxon>Candidatus Entotheonellia</taxon>
        <taxon>Candidatus Entotheonellales</taxon>
        <taxon>Candidatus Entotheonellaceae</taxon>
        <taxon>Candidatus Entotheonella</taxon>
    </lineage>
</organism>
<dbReference type="InterPro" id="IPR027417">
    <property type="entry name" value="P-loop_NTPase"/>
</dbReference>
<dbReference type="Gene3D" id="3.40.50.300">
    <property type="entry name" value="P-loop containing nucleotide triphosphate hydrolases"/>
    <property type="match status" value="1"/>
</dbReference>
<evidence type="ECO:0000313" key="1">
    <source>
        <dbReference type="EMBL" id="ETX01434.1"/>
    </source>
</evidence>
<keyword evidence="2" id="KW-1185">Reference proteome</keyword>
<reference evidence="1 2" key="1">
    <citation type="journal article" date="2014" name="Nature">
        <title>An environmental bacterial taxon with a large and distinct metabolic repertoire.</title>
        <authorList>
            <person name="Wilson M.C."/>
            <person name="Mori T."/>
            <person name="Ruckert C."/>
            <person name="Uria A.R."/>
            <person name="Helf M.J."/>
            <person name="Takada K."/>
            <person name="Gernert C."/>
            <person name="Steffens U.A."/>
            <person name="Heycke N."/>
            <person name="Schmitt S."/>
            <person name="Rinke C."/>
            <person name="Helfrich E.J."/>
            <person name="Brachmann A.O."/>
            <person name="Gurgui C."/>
            <person name="Wakimoto T."/>
            <person name="Kracht M."/>
            <person name="Crusemann M."/>
            <person name="Hentschel U."/>
            <person name="Abe I."/>
            <person name="Matsunaga S."/>
            <person name="Kalinowski J."/>
            <person name="Takeyama H."/>
            <person name="Piel J."/>
        </authorList>
    </citation>
    <scope>NUCLEOTIDE SEQUENCE [LARGE SCALE GENOMIC DNA]</scope>
    <source>
        <strain evidence="2">TSY1</strain>
    </source>
</reference>
<sequence length="261" mass="30605">MVKNFIIVGTQRTGSTALYHALNFHPDIACGGEWTQSIPWYKKIRIAQQALRGDFSGLTPRNQERIGKVFHEQTQWLGFKMLFRSSDKWFFHPRLAPALKLDQLENCLSWIRQHAHMHVIHIVRRDAVDWLKSKYLASTTGLFTIEHYPEDLKVKIPLHEAVKRLRAKNWIDHRLATLAQKNPYHQIHYEDFLKCNEEMILSVVQFLQCDTTRTEPIEYGLQQKQSTGEASDYIANYDELVSELERLNLLYSPLNSSYHVQ</sequence>
<dbReference type="EMBL" id="AZHW01000232">
    <property type="protein sequence ID" value="ETX01434.1"/>
    <property type="molecule type" value="Genomic_DNA"/>
</dbReference>
<name>W4LTQ7_ENTF1</name>
<dbReference type="Pfam" id="PF13469">
    <property type="entry name" value="Sulfotransfer_3"/>
    <property type="match status" value="1"/>
</dbReference>
<proteinExistence type="predicted"/>
<protein>
    <recommendedName>
        <fullName evidence="3">Sulfotransferase domain-containing protein</fullName>
    </recommendedName>
</protein>
<gene>
    <name evidence="1" type="ORF">ETSY1_07370</name>
</gene>
<dbReference type="Proteomes" id="UP000019141">
    <property type="component" value="Unassembled WGS sequence"/>
</dbReference>